<keyword evidence="3" id="KW-1185">Reference proteome</keyword>
<name>A0A9W4XS52_9PLEO</name>
<proteinExistence type="predicted"/>
<feature type="region of interest" description="Disordered" evidence="1">
    <location>
        <begin position="1"/>
        <end position="47"/>
    </location>
</feature>
<protein>
    <submittedName>
        <fullName evidence="2">Uncharacterized protein</fullName>
    </submittedName>
</protein>
<accession>A0A9W4XS52</accession>
<reference evidence="2" key="1">
    <citation type="submission" date="2023-01" db="EMBL/GenBank/DDBJ databases">
        <authorList>
            <person name="Van Ghelder C."/>
            <person name="Rancurel C."/>
        </authorList>
    </citation>
    <scope>NUCLEOTIDE SEQUENCE</scope>
    <source>
        <strain evidence="2">CNCM I-4278</strain>
    </source>
</reference>
<dbReference type="AlphaFoldDB" id="A0A9W4XS52"/>
<evidence type="ECO:0000256" key="1">
    <source>
        <dbReference type="SAM" id="MobiDB-lite"/>
    </source>
</evidence>
<dbReference type="Proteomes" id="UP001152607">
    <property type="component" value="Unassembled WGS sequence"/>
</dbReference>
<gene>
    <name evidence="2" type="ORF">PDIGIT_LOCUS3832</name>
</gene>
<feature type="compositionally biased region" description="Low complexity" evidence="1">
    <location>
        <begin position="17"/>
        <end position="27"/>
    </location>
</feature>
<organism evidence="2 3">
    <name type="scientific">Periconia digitata</name>
    <dbReference type="NCBI Taxonomy" id="1303443"/>
    <lineage>
        <taxon>Eukaryota</taxon>
        <taxon>Fungi</taxon>
        <taxon>Dikarya</taxon>
        <taxon>Ascomycota</taxon>
        <taxon>Pezizomycotina</taxon>
        <taxon>Dothideomycetes</taxon>
        <taxon>Pleosporomycetidae</taxon>
        <taxon>Pleosporales</taxon>
        <taxon>Massarineae</taxon>
        <taxon>Periconiaceae</taxon>
        <taxon>Periconia</taxon>
    </lineage>
</organism>
<evidence type="ECO:0000313" key="3">
    <source>
        <dbReference type="Proteomes" id="UP001152607"/>
    </source>
</evidence>
<evidence type="ECO:0000313" key="2">
    <source>
        <dbReference type="EMBL" id="CAI6326415.1"/>
    </source>
</evidence>
<dbReference type="EMBL" id="CAOQHR010000002">
    <property type="protein sequence ID" value="CAI6326415.1"/>
    <property type="molecule type" value="Genomic_DNA"/>
</dbReference>
<feature type="compositionally biased region" description="Polar residues" evidence="1">
    <location>
        <begin position="82"/>
        <end position="91"/>
    </location>
</feature>
<comment type="caution">
    <text evidence="2">The sequence shown here is derived from an EMBL/GenBank/DDBJ whole genome shotgun (WGS) entry which is preliminary data.</text>
</comment>
<feature type="region of interest" description="Disordered" evidence="1">
    <location>
        <begin position="62"/>
        <end position="96"/>
    </location>
</feature>
<sequence>MRTDAVPHRTTHPQSPPTQTTSPQTSNHQHKNPLTNPIKTPVPPPSYRQAIIRRCLGSDKKKLFSSQSTVNAKPPHAHHTTQIRASHSTPTPLAPQCPITLPHTTAANQSTIMRVCINTQGLATYISVDLYESTDSI</sequence>